<dbReference type="AlphaFoldDB" id="A0A7T7CGV7"/>
<dbReference type="InterPro" id="IPR011330">
    <property type="entry name" value="Glyco_hydro/deAcase_b/a-brl"/>
</dbReference>
<proteinExistence type="predicted"/>
<accession>A0A7T7CGV7</accession>
<dbReference type="RefSeq" id="WP_200085861.1">
    <property type="nucleotide sequence ID" value="NZ_CP054706.1"/>
</dbReference>
<evidence type="ECO:0000313" key="1">
    <source>
        <dbReference type="EMBL" id="QQK81434.1"/>
    </source>
</evidence>
<keyword evidence="2" id="KW-1185">Reference proteome</keyword>
<gene>
    <name evidence="1" type="ORF">HUG20_16970</name>
</gene>
<dbReference type="KEGG" id="scib:HUG20_16970"/>
<dbReference type="Proteomes" id="UP000595349">
    <property type="component" value="Chromosome"/>
</dbReference>
<dbReference type="GO" id="GO:0005975">
    <property type="term" value="P:carbohydrate metabolic process"/>
    <property type="evidence" value="ECO:0007669"/>
    <property type="project" value="InterPro"/>
</dbReference>
<organism evidence="1 2">
    <name type="scientific">Salicibibacter cibi</name>
    <dbReference type="NCBI Taxonomy" id="2743001"/>
    <lineage>
        <taxon>Bacteria</taxon>
        <taxon>Bacillati</taxon>
        <taxon>Bacillota</taxon>
        <taxon>Bacilli</taxon>
        <taxon>Bacillales</taxon>
        <taxon>Bacillaceae</taxon>
        <taxon>Salicibibacter</taxon>
    </lineage>
</organism>
<evidence type="ECO:0000313" key="2">
    <source>
        <dbReference type="Proteomes" id="UP000595349"/>
    </source>
</evidence>
<name>A0A7T7CGV7_9BACI</name>
<dbReference type="InterPro" id="IPR018763">
    <property type="entry name" value="DUF2334"/>
</dbReference>
<dbReference type="Pfam" id="PF10096">
    <property type="entry name" value="DUF2334"/>
    <property type="match status" value="1"/>
</dbReference>
<sequence length="392" mass="44853">MKHLVFFSMLFVLSILHQEHEANAIEAEIEKIDPETNIIVLFSSEDGSAGEHQRLLDMSLGHFSNNITFKNTKDVEPEDLNGKTHLFYYGETEEDLPSHIPELISSFDGPTVAIGYNVEQLGDTFSFVDIEGEETIKELEYLGDNDKTKQVDPQSILETTLDQDAEVFVQGDGDEGEHPLIMSQGDNYYVATNMLYEPYSVFFSQTLNTVFETEPTDQTPAYLRIEDVHPMVDPDELMAIADELKARDIPYMIAVIPVYLHPETGEEIHFDDMPEVLEALKYMQDNGGSVVLHGYTHQFRLSETGEGFEFWDVENDMPIYHGPNDNVEQLEEDDFDKQEDYVAYMADNKAFERAYVEDRLTRPEVCKNWRITAYIPLLSNRPTIQCPNMGLK</sequence>
<reference evidence="1 2" key="1">
    <citation type="submission" date="2020-06" db="EMBL/GenBank/DDBJ databases">
        <title>Genomic analysis of Salicibibacter sp. NKC21-4.</title>
        <authorList>
            <person name="Oh Y.J."/>
        </authorList>
    </citation>
    <scope>NUCLEOTIDE SEQUENCE [LARGE SCALE GENOMIC DNA]</scope>
    <source>
        <strain evidence="1 2">NKC21-4</strain>
    </source>
</reference>
<dbReference type="EMBL" id="CP054706">
    <property type="protein sequence ID" value="QQK81434.1"/>
    <property type="molecule type" value="Genomic_DNA"/>
</dbReference>
<protein>
    <submittedName>
        <fullName evidence="1">DUF2334 domain-containing protein</fullName>
    </submittedName>
</protein>
<dbReference type="SUPFAM" id="SSF88713">
    <property type="entry name" value="Glycoside hydrolase/deacetylase"/>
    <property type="match status" value="1"/>
</dbReference>